<keyword evidence="3" id="KW-1185">Reference proteome</keyword>
<name>A0A941EYG8_9ACTN</name>
<feature type="chain" id="PRO_5037230218" description="Gram-positive cocci surface proteins LPxTG domain-containing protein" evidence="1">
    <location>
        <begin position="26"/>
        <end position="163"/>
    </location>
</feature>
<dbReference type="RefSeq" id="WP_212533268.1">
    <property type="nucleotide sequence ID" value="NZ_JAGSOG010000334.1"/>
</dbReference>
<dbReference type="EMBL" id="JAGSOG010000334">
    <property type="protein sequence ID" value="MBR7838818.1"/>
    <property type="molecule type" value="Genomic_DNA"/>
</dbReference>
<comment type="caution">
    <text evidence="2">The sequence shown here is derived from an EMBL/GenBank/DDBJ whole genome shotgun (WGS) entry which is preliminary data.</text>
</comment>
<protein>
    <recommendedName>
        <fullName evidence="4">Gram-positive cocci surface proteins LPxTG domain-containing protein</fullName>
    </recommendedName>
</protein>
<keyword evidence="1" id="KW-0732">Signal</keyword>
<dbReference type="Proteomes" id="UP000675781">
    <property type="component" value="Unassembled WGS sequence"/>
</dbReference>
<sequence>MLASRIAALTIATGALVAAAGPAFADYGSGSGTNPPPVAPGSYVWITDGFTKSFCPSTDSSAIAKSDGFKGAITLTRGGSFHGLAGKGFATDTPGSYGVSVTCASGKSSADFQTLVVSPKGAARTGDGASLLGGSANTTGLVLLGGAVAVGMVASRRKAKADR</sequence>
<evidence type="ECO:0000313" key="3">
    <source>
        <dbReference type="Proteomes" id="UP000675781"/>
    </source>
</evidence>
<organism evidence="2 3">
    <name type="scientific">Actinospica durhamensis</name>
    <dbReference type="NCBI Taxonomy" id="1508375"/>
    <lineage>
        <taxon>Bacteria</taxon>
        <taxon>Bacillati</taxon>
        <taxon>Actinomycetota</taxon>
        <taxon>Actinomycetes</taxon>
        <taxon>Catenulisporales</taxon>
        <taxon>Actinospicaceae</taxon>
        <taxon>Actinospica</taxon>
    </lineage>
</organism>
<accession>A0A941EYG8</accession>
<gene>
    <name evidence="2" type="ORF">KDL01_36460</name>
</gene>
<dbReference type="AlphaFoldDB" id="A0A941EYG8"/>
<evidence type="ECO:0000313" key="2">
    <source>
        <dbReference type="EMBL" id="MBR7838818.1"/>
    </source>
</evidence>
<proteinExistence type="predicted"/>
<evidence type="ECO:0000256" key="1">
    <source>
        <dbReference type="SAM" id="SignalP"/>
    </source>
</evidence>
<evidence type="ECO:0008006" key="4">
    <source>
        <dbReference type="Google" id="ProtNLM"/>
    </source>
</evidence>
<feature type="signal peptide" evidence="1">
    <location>
        <begin position="1"/>
        <end position="25"/>
    </location>
</feature>
<reference evidence="2" key="1">
    <citation type="submission" date="2021-04" db="EMBL/GenBank/DDBJ databases">
        <title>Genome based classification of Actinospica acidithermotolerans sp. nov., an actinobacterium isolated from an Indonesian hot spring.</title>
        <authorList>
            <person name="Kusuma A.B."/>
            <person name="Putra K.E."/>
            <person name="Nafisah S."/>
            <person name="Loh J."/>
            <person name="Nouioui I."/>
            <person name="Goodfellow M."/>
        </authorList>
    </citation>
    <scope>NUCLEOTIDE SEQUENCE</scope>
    <source>
        <strain evidence="2">CSCA 57</strain>
    </source>
</reference>